<dbReference type="InterPro" id="IPR036291">
    <property type="entry name" value="NAD(P)-bd_dom_sf"/>
</dbReference>
<dbReference type="InterPro" id="IPR013149">
    <property type="entry name" value="ADH-like_C"/>
</dbReference>
<evidence type="ECO:0000256" key="2">
    <source>
        <dbReference type="ARBA" id="ARBA00023002"/>
    </source>
</evidence>
<evidence type="ECO:0000313" key="4">
    <source>
        <dbReference type="EMBL" id="GAA1852285.1"/>
    </source>
</evidence>
<reference evidence="4 5" key="1">
    <citation type="journal article" date="2019" name="Int. J. Syst. Evol. Microbiol.">
        <title>The Global Catalogue of Microorganisms (GCM) 10K type strain sequencing project: providing services to taxonomists for standard genome sequencing and annotation.</title>
        <authorList>
            <consortium name="The Broad Institute Genomics Platform"/>
            <consortium name="The Broad Institute Genome Sequencing Center for Infectious Disease"/>
            <person name="Wu L."/>
            <person name="Ma J."/>
        </authorList>
    </citation>
    <scope>NUCLEOTIDE SEQUENCE [LARGE SCALE GENOMIC DNA]</scope>
    <source>
        <strain evidence="4 5">JCM 16009</strain>
    </source>
</reference>
<evidence type="ECO:0000256" key="1">
    <source>
        <dbReference type="ARBA" id="ARBA00022857"/>
    </source>
</evidence>
<dbReference type="Pfam" id="PF00107">
    <property type="entry name" value="ADH_zinc_N"/>
    <property type="match status" value="1"/>
</dbReference>
<evidence type="ECO:0000259" key="3">
    <source>
        <dbReference type="SMART" id="SM00829"/>
    </source>
</evidence>
<protein>
    <submittedName>
        <fullName evidence="4">NADP-dependent oxidoreductase</fullName>
    </submittedName>
</protein>
<dbReference type="SUPFAM" id="SSF50129">
    <property type="entry name" value="GroES-like"/>
    <property type="match status" value="1"/>
</dbReference>
<evidence type="ECO:0000313" key="5">
    <source>
        <dbReference type="Proteomes" id="UP001500449"/>
    </source>
</evidence>
<organism evidence="4 5">
    <name type="scientific">Pseudonocardia ailaonensis</name>
    <dbReference type="NCBI Taxonomy" id="367279"/>
    <lineage>
        <taxon>Bacteria</taxon>
        <taxon>Bacillati</taxon>
        <taxon>Actinomycetota</taxon>
        <taxon>Actinomycetes</taxon>
        <taxon>Pseudonocardiales</taxon>
        <taxon>Pseudonocardiaceae</taxon>
        <taxon>Pseudonocardia</taxon>
    </lineage>
</organism>
<dbReference type="Gene3D" id="3.90.180.10">
    <property type="entry name" value="Medium-chain alcohol dehydrogenases, catalytic domain"/>
    <property type="match status" value="1"/>
</dbReference>
<keyword evidence="1" id="KW-0521">NADP</keyword>
<gene>
    <name evidence="4" type="ORF">GCM10009836_35430</name>
</gene>
<dbReference type="Gene3D" id="3.40.50.720">
    <property type="entry name" value="NAD(P)-binding Rossmann-like Domain"/>
    <property type="match status" value="1"/>
</dbReference>
<accession>A0ABN2N553</accession>
<sequence>MKALLTTGTGPYGIALGDRPDPVPGATEVLVAVEAVGVNRGELARIAVSPAGAPLGWDVYGHVVRPADDGSGPPAGTPVVGLSGGEGWAELAVLATDRLAAVPEVLGSTAAALPVAGLTARYALRAAGPPTGRTVAITGAGGGVGRIAVQLAAVAGARTIALVGDPSQHQDLAHAGADVVAAYGADTGPVDVLLDSVGGEALTAAFDRVRPGGVVVAFGNSSRAPLQLPPTWARDRPGVTLRGLGLFDEITRQHTARDLEGLVIRAAAGRLDPNVVVTTGWEDAPAVLQGLNERRIAGKAVLLTGSHGAGA</sequence>
<keyword evidence="2" id="KW-0560">Oxidoreductase</keyword>
<comment type="caution">
    <text evidence="4">The sequence shown here is derived from an EMBL/GenBank/DDBJ whole genome shotgun (WGS) entry which is preliminary data.</text>
</comment>
<dbReference type="RefSeq" id="WP_344417964.1">
    <property type="nucleotide sequence ID" value="NZ_BAAAQK010000009.1"/>
</dbReference>
<feature type="domain" description="Enoyl reductase (ER)" evidence="3">
    <location>
        <begin position="10"/>
        <end position="302"/>
    </location>
</feature>
<dbReference type="SUPFAM" id="SSF51735">
    <property type="entry name" value="NAD(P)-binding Rossmann-fold domains"/>
    <property type="match status" value="1"/>
</dbReference>
<dbReference type="PANTHER" id="PTHR48106">
    <property type="entry name" value="QUINONE OXIDOREDUCTASE PIG3-RELATED"/>
    <property type="match status" value="1"/>
</dbReference>
<dbReference type="PANTHER" id="PTHR48106:SF18">
    <property type="entry name" value="QUINONE OXIDOREDUCTASE PIG3"/>
    <property type="match status" value="1"/>
</dbReference>
<dbReference type="SMART" id="SM00829">
    <property type="entry name" value="PKS_ER"/>
    <property type="match status" value="1"/>
</dbReference>
<dbReference type="InterPro" id="IPR011032">
    <property type="entry name" value="GroES-like_sf"/>
</dbReference>
<dbReference type="EMBL" id="BAAAQK010000009">
    <property type="protein sequence ID" value="GAA1852285.1"/>
    <property type="molecule type" value="Genomic_DNA"/>
</dbReference>
<proteinExistence type="predicted"/>
<dbReference type="Proteomes" id="UP001500449">
    <property type="component" value="Unassembled WGS sequence"/>
</dbReference>
<name>A0ABN2N553_9PSEU</name>
<keyword evidence="5" id="KW-1185">Reference proteome</keyword>
<dbReference type="InterPro" id="IPR020843">
    <property type="entry name" value="ER"/>
</dbReference>